<keyword evidence="19 24" id="KW-0408">Iron</keyword>
<evidence type="ECO:0000256" key="4">
    <source>
        <dbReference type="ARBA" id="ARBA00004673"/>
    </source>
</evidence>
<evidence type="ECO:0000256" key="17">
    <source>
        <dbReference type="ARBA" id="ARBA00022982"/>
    </source>
</evidence>
<evidence type="ECO:0000256" key="18">
    <source>
        <dbReference type="ARBA" id="ARBA00022989"/>
    </source>
</evidence>
<dbReference type="CDD" id="cd01663">
    <property type="entry name" value="Cyt_c_Oxidase_I"/>
    <property type="match status" value="1"/>
</dbReference>
<keyword evidence="10 24" id="KW-0349">Heme</keyword>
<evidence type="ECO:0000256" key="1">
    <source>
        <dbReference type="ARBA" id="ARBA00001935"/>
    </source>
</evidence>
<dbReference type="GO" id="GO:0020037">
    <property type="term" value="F:heme binding"/>
    <property type="evidence" value="ECO:0007669"/>
    <property type="project" value="InterPro"/>
</dbReference>
<proteinExistence type="inferred from homology"/>
<organism evidence="27">
    <name type="scientific">Lathrobium brunnipes</name>
    <dbReference type="NCBI Taxonomy" id="346787"/>
    <lineage>
        <taxon>Eukaryota</taxon>
        <taxon>Metazoa</taxon>
        <taxon>Ecdysozoa</taxon>
        <taxon>Arthropoda</taxon>
        <taxon>Hexapoda</taxon>
        <taxon>Insecta</taxon>
        <taxon>Pterygota</taxon>
        <taxon>Neoptera</taxon>
        <taxon>Endopterygota</taxon>
        <taxon>Coleoptera</taxon>
        <taxon>Polyphaga</taxon>
        <taxon>Staphyliniformia</taxon>
        <taxon>Staphylinidae</taxon>
        <taxon>Paederinae</taxon>
        <taxon>Lathrobium</taxon>
    </lineage>
</organism>
<dbReference type="PANTHER" id="PTHR10422:SF18">
    <property type="entry name" value="CYTOCHROME C OXIDASE SUBUNIT 1"/>
    <property type="match status" value="1"/>
</dbReference>
<evidence type="ECO:0000256" key="25">
    <source>
        <dbReference type="SAM" id="Phobius"/>
    </source>
</evidence>
<dbReference type="PROSITE" id="PS00077">
    <property type="entry name" value="COX1_CUB"/>
    <property type="match status" value="1"/>
</dbReference>
<evidence type="ECO:0000256" key="9">
    <source>
        <dbReference type="ARBA" id="ARBA00022448"/>
    </source>
</evidence>
<feature type="transmembrane region" description="Helical" evidence="25">
    <location>
        <begin position="303"/>
        <end position="327"/>
    </location>
</feature>
<dbReference type="AlphaFoldDB" id="A0A0S2M7K6"/>
<dbReference type="GO" id="GO:0006123">
    <property type="term" value="P:mitochondrial electron transport, cytochrome c to oxygen"/>
    <property type="evidence" value="ECO:0007669"/>
    <property type="project" value="TreeGrafter"/>
</dbReference>
<comment type="catalytic activity">
    <reaction evidence="23">
        <text>4 Fe(II)-[cytochrome c] + O2 + 8 H(+)(in) = 4 Fe(III)-[cytochrome c] + 2 H2O + 4 H(+)(out)</text>
        <dbReference type="Rhea" id="RHEA:11436"/>
        <dbReference type="Rhea" id="RHEA-COMP:10350"/>
        <dbReference type="Rhea" id="RHEA-COMP:14399"/>
        <dbReference type="ChEBI" id="CHEBI:15377"/>
        <dbReference type="ChEBI" id="CHEBI:15378"/>
        <dbReference type="ChEBI" id="CHEBI:15379"/>
        <dbReference type="ChEBI" id="CHEBI:29033"/>
        <dbReference type="ChEBI" id="CHEBI:29034"/>
        <dbReference type="EC" id="7.1.1.9"/>
    </reaction>
    <physiologicalReaction direction="left-to-right" evidence="23">
        <dbReference type="Rhea" id="RHEA:11437"/>
    </physiologicalReaction>
</comment>
<evidence type="ECO:0000256" key="24">
    <source>
        <dbReference type="RuleBase" id="RU000369"/>
    </source>
</evidence>
<evidence type="ECO:0000256" key="11">
    <source>
        <dbReference type="ARBA" id="ARBA00022660"/>
    </source>
</evidence>
<evidence type="ECO:0000256" key="22">
    <source>
        <dbReference type="ARBA" id="ARBA00023136"/>
    </source>
</evidence>
<feature type="transmembrane region" description="Helical" evidence="25">
    <location>
        <begin position="379"/>
        <end position="400"/>
    </location>
</feature>
<keyword evidence="13 24" id="KW-0479">Metal-binding</keyword>
<keyword evidence="12 24" id="KW-0812">Transmembrane</keyword>
<dbReference type="SUPFAM" id="SSF81442">
    <property type="entry name" value="Cytochrome c oxidase subunit I-like"/>
    <property type="match status" value="1"/>
</dbReference>
<evidence type="ECO:0000256" key="19">
    <source>
        <dbReference type="ARBA" id="ARBA00023004"/>
    </source>
</evidence>
<feature type="transmembrane region" description="Helical" evidence="25">
    <location>
        <begin position="339"/>
        <end position="359"/>
    </location>
</feature>
<dbReference type="UniPathway" id="UPA00705"/>
<dbReference type="EMBL" id="KT780654">
    <property type="protein sequence ID" value="ALO70641.1"/>
    <property type="molecule type" value="Genomic_DNA"/>
</dbReference>
<dbReference type="Pfam" id="PF00115">
    <property type="entry name" value="COX1"/>
    <property type="match status" value="1"/>
</dbReference>
<dbReference type="PANTHER" id="PTHR10422">
    <property type="entry name" value="CYTOCHROME C OXIDASE SUBUNIT 1"/>
    <property type="match status" value="1"/>
</dbReference>
<keyword evidence="17 24" id="KW-0249">Electron transport</keyword>
<evidence type="ECO:0000256" key="12">
    <source>
        <dbReference type="ARBA" id="ARBA00022692"/>
    </source>
</evidence>
<keyword evidence="14 24" id="KW-0999">Mitochondrion inner membrane</keyword>
<dbReference type="InterPro" id="IPR000883">
    <property type="entry name" value="Cyt_C_Oxase_1"/>
</dbReference>
<feature type="transmembrane region" description="Helical" evidence="25">
    <location>
        <begin position="57"/>
        <end position="83"/>
    </location>
</feature>
<dbReference type="GO" id="GO:0004129">
    <property type="term" value="F:cytochrome-c oxidase activity"/>
    <property type="evidence" value="ECO:0007669"/>
    <property type="project" value="UniProtKB-EC"/>
</dbReference>
<comment type="pathway">
    <text evidence="4 24">Energy metabolism; oxidative phosphorylation.</text>
</comment>
<keyword evidence="16" id="KW-1278">Translocase</keyword>
<evidence type="ECO:0000256" key="21">
    <source>
        <dbReference type="ARBA" id="ARBA00023128"/>
    </source>
</evidence>
<evidence type="ECO:0000256" key="8">
    <source>
        <dbReference type="ARBA" id="ARBA00015947"/>
    </source>
</evidence>
<feature type="transmembrane region" description="Helical" evidence="25">
    <location>
        <begin position="412"/>
        <end position="430"/>
    </location>
</feature>
<accession>A0A0S2M7K6</accession>
<evidence type="ECO:0000256" key="5">
    <source>
        <dbReference type="ARBA" id="ARBA00009578"/>
    </source>
</evidence>
<dbReference type="EC" id="7.1.1.9" evidence="7 24"/>
<comment type="function">
    <text evidence="24">Component of the cytochrome c oxidase, the last enzyme in the mitochondrial electron transport chain which drives oxidative phosphorylation. The respiratory chain contains 3 multisubunit complexes succinate dehydrogenase (complex II, CII), ubiquinol-cytochrome c oxidoreductase (cytochrome b-c1 complex, complex III, CIII) and cytochrome c oxidase (complex IV, CIV), that cooperate to transfer electrons derived from NADH and succinate to molecular oxygen, creating an electrochemical gradient over the inner membrane that drives transmembrane transport and the ATP synthase. Cytochrome c oxidase is the component of the respiratory chain that catalyzes the reduction of oxygen to water. Electrons originating from reduced cytochrome c in the intermembrane space (IMS) are transferred via the dinuclear copper A center (CU(A)) of subunit 2 and heme A of subunit 1 to the active site in subunit 1, a binuclear center (BNC) formed by heme A3 and copper B (CU(B)). The BNC reduces molecular oxygen to 2 water molecules using 4 electrons from cytochrome c in the IMS and 4 protons from the mitochondrial matrix.</text>
</comment>
<dbReference type="InterPro" id="IPR023616">
    <property type="entry name" value="Cyt_c_oxase-like_su1_dom"/>
</dbReference>
<comment type="similarity">
    <text evidence="5 24">Belongs to the heme-copper respiratory oxidase family.</text>
</comment>
<sequence length="514" mass="56753">MLPNKWLFSTNHKDIGTLYFIFGAWAGMVGTSLSLLIRTELGNPGSLIGDDQIYNVIVTAHAFVMIFFMVMPIMIGGFGNWLVPLMLGAPDMAFPRMNNMSFWLLPPSLSLLLMSSMVESGAGTGWTVYPPLSSNIAHGGASVDLAIFSLHLAGISSILGAVNFITTVINMRSPGMTYERMPLFVWAVAITALLLLLSLPVLAGAITMLLTDRNLNTTFFDPAGGGDPILYQHLFWFFGHPEVYILILPGFGMISHIISQASGKKETFGALGMIYAMMAIGLLGFVVWAHHMFTVGMDVDTRAYFTSATMIIAVPTGIKIFSWLATLHGTQVSFNPPMLWALGFVFLFTIGGLTGVILANSSIDIILHDTYYVVAHFHYVLSMGAVFAIMAGLVQWFPLFTGVTLNDNLLKIQFFVMFTGVNLTFFPQHFLGLAGMPRRYSDYPDAYTTWNVISSIGSLISMVSIFLLLFIIWESFTSMRKTLSAKNFSTSIEWYQLHPPAEHSYNELPMLSNF</sequence>
<feature type="transmembrane region" description="Helical" evidence="25">
    <location>
        <begin position="146"/>
        <end position="171"/>
    </location>
</feature>
<dbReference type="GO" id="GO:0015990">
    <property type="term" value="P:electron transport coupled proton transport"/>
    <property type="evidence" value="ECO:0007669"/>
    <property type="project" value="TreeGrafter"/>
</dbReference>
<feature type="domain" description="Cytochrome oxidase subunit I profile" evidence="26">
    <location>
        <begin position="1"/>
        <end position="512"/>
    </location>
</feature>
<geneLocation type="mitochondrion" evidence="27"/>
<dbReference type="InterPro" id="IPR023615">
    <property type="entry name" value="Cyt_c_Oxase_su1_BS"/>
</dbReference>
<evidence type="ECO:0000256" key="16">
    <source>
        <dbReference type="ARBA" id="ARBA00022967"/>
    </source>
</evidence>
<evidence type="ECO:0000313" key="27">
    <source>
        <dbReference type="EMBL" id="ALO70641.1"/>
    </source>
</evidence>
<feature type="transmembrane region" description="Helical" evidence="25">
    <location>
        <begin position="230"/>
        <end position="258"/>
    </location>
</feature>
<keyword evidence="22 24" id="KW-0472">Membrane</keyword>
<feature type="transmembrane region" description="Helical" evidence="25">
    <location>
        <begin position="270"/>
        <end position="291"/>
    </location>
</feature>
<comment type="subcellular location">
    <subcellularLocation>
        <location evidence="3 24">Mitochondrion inner membrane</location>
        <topology evidence="3 24">Multi-pass membrane protein</topology>
    </subcellularLocation>
</comment>
<dbReference type="GO" id="GO:0005743">
    <property type="term" value="C:mitochondrial inner membrane"/>
    <property type="evidence" value="ECO:0007669"/>
    <property type="project" value="UniProtKB-SubCell"/>
</dbReference>
<reference evidence="27" key="1">
    <citation type="submission" date="2015-09" db="EMBL/GenBank/DDBJ databases">
        <title>Staphyliniformia phylogenetics from de novo mitogenomic assemblies.</title>
        <authorList>
            <person name="Favreau E.A."/>
            <person name="Linard B."/>
            <person name="Vogler A.P."/>
        </authorList>
    </citation>
    <scope>NUCLEOTIDE SEQUENCE</scope>
</reference>
<feature type="transmembrane region" description="Helical" evidence="25">
    <location>
        <begin position="450"/>
        <end position="473"/>
    </location>
</feature>
<evidence type="ECO:0000256" key="14">
    <source>
        <dbReference type="ARBA" id="ARBA00022792"/>
    </source>
</evidence>
<comment type="cofactor">
    <cofactor evidence="1">
        <name>Cu cation</name>
        <dbReference type="ChEBI" id="CHEBI:23378"/>
    </cofactor>
</comment>
<dbReference type="PRINTS" id="PR01165">
    <property type="entry name" value="CYCOXIDASEI"/>
</dbReference>
<feature type="transmembrane region" description="Helical" evidence="25">
    <location>
        <begin position="16"/>
        <end position="37"/>
    </location>
</feature>
<evidence type="ECO:0000256" key="3">
    <source>
        <dbReference type="ARBA" id="ARBA00004448"/>
    </source>
</evidence>
<evidence type="ECO:0000256" key="23">
    <source>
        <dbReference type="ARBA" id="ARBA00049512"/>
    </source>
</evidence>
<protein>
    <recommendedName>
        <fullName evidence="8 24">Cytochrome c oxidase subunit 1</fullName>
        <ecNumber evidence="7 24">7.1.1.9</ecNumber>
    </recommendedName>
</protein>
<keyword evidence="18 25" id="KW-1133">Transmembrane helix</keyword>
<evidence type="ECO:0000259" key="26">
    <source>
        <dbReference type="PROSITE" id="PS50855"/>
    </source>
</evidence>
<feature type="transmembrane region" description="Helical" evidence="25">
    <location>
        <begin position="183"/>
        <end position="210"/>
    </location>
</feature>
<evidence type="ECO:0000256" key="15">
    <source>
        <dbReference type="ARBA" id="ARBA00022842"/>
    </source>
</evidence>
<keyword evidence="11 24" id="KW-0679">Respiratory chain</keyword>
<evidence type="ECO:0000256" key="6">
    <source>
        <dbReference type="ARBA" id="ARBA00011164"/>
    </source>
</evidence>
<dbReference type="Gene3D" id="1.20.210.10">
    <property type="entry name" value="Cytochrome c oxidase-like, subunit I domain"/>
    <property type="match status" value="1"/>
</dbReference>
<evidence type="ECO:0000256" key="20">
    <source>
        <dbReference type="ARBA" id="ARBA00023008"/>
    </source>
</evidence>
<evidence type="ECO:0000256" key="10">
    <source>
        <dbReference type="ARBA" id="ARBA00022617"/>
    </source>
</evidence>
<dbReference type="GO" id="GO:0045277">
    <property type="term" value="C:respiratory chain complex IV"/>
    <property type="evidence" value="ECO:0007669"/>
    <property type="project" value="InterPro"/>
</dbReference>
<comment type="cofactor">
    <cofactor evidence="2">
        <name>heme</name>
        <dbReference type="ChEBI" id="CHEBI:30413"/>
    </cofactor>
</comment>
<keyword evidence="15" id="KW-0460">Magnesium</keyword>
<keyword evidence="9 24" id="KW-0813">Transport</keyword>
<dbReference type="FunFam" id="1.20.210.10:FF:000001">
    <property type="entry name" value="Cytochrome c oxidase subunit 1"/>
    <property type="match status" value="1"/>
</dbReference>
<evidence type="ECO:0000256" key="2">
    <source>
        <dbReference type="ARBA" id="ARBA00001971"/>
    </source>
</evidence>
<evidence type="ECO:0000256" key="7">
    <source>
        <dbReference type="ARBA" id="ARBA00012949"/>
    </source>
</evidence>
<dbReference type="GO" id="GO:0046872">
    <property type="term" value="F:metal ion binding"/>
    <property type="evidence" value="ECO:0007669"/>
    <property type="project" value="UniProtKB-KW"/>
</dbReference>
<keyword evidence="21 24" id="KW-0496">Mitochondrion</keyword>
<keyword evidence="20 24" id="KW-0186">Copper</keyword>
<dbReference type="InterPro" id="IPR033944">
    <property type="entry name" value="Cyt_c_oxase_su1_dom"/>
</dbReference>
<comment type="subunit">
    <text evidence="6">Component of the cytochrome c oxidase (complex IV, CIV), a multisubunit enzyme composed of a catalytic core of 3 subunits and several supernumerary subunits. The complex exists as a monomer or a dimer and forms supercomplexes (SCs) in the inner mitochondrial membrane with ubiquinol-cytochrome c oxidoreductase (cytochrome b-c1 complex, complex III, CIII).</text>
</comment>
<dbReference type="InterPro" id="IPR036927">
    <property type="entry name" value="Cyt_c_oxase-like_su1_sf"/>
</dbReference>
<evidence type="ECO:0000256" key="13">
    <source>
        <dbReference type="ARBA" id="ARBA00022723"/>
    </source>
</evidence>
<gene>
    <name evidence="27" type="primary">cox1</name>
</gene>
<name>A0A0S2M7K6_9COLE</name>
<dbReference type="PROSITE" id="PS50855">
    <property type="entry name" value="COX1"/>
    <property type="match status" value="1"/>
</dbReference>